<dbReference type="AlphaFoldDB" id="A0A0J1IJR9"/>
<dbReference type="Proteomes" id="UP000036045">
    <property type="component" value="Unassembled WGS sequence"/>
</dbReference>
<dbReference type="PATRIC" id="fig|1397.4.peg.655"/>
<evidence type="ECO:0000313" key="2">
    <source>
        <dbReference type="Proteomes" id="UP000036045"/>
    </source>
</evidence>
<protein>
    <submittedName>
        <fullName evidence="1">HK97 gp10 family phage protein</fullName>
    </submittedName>
</protein>
<reference evidence="1 2" key="1">
    <citation type="submission" date="2015-05" db="EMBL/GenBank/DDBJ databases">
        <title>Whole genome sequence and identification of bacterial endophytes from Costus igneus.</title>
        <authorList>
            <person name="Lee Y.P."/>
            <person name="Gan H.M."/>
            <person name="Eng W."/>
            <person name="Wheatley M.S."/>
            <person name="Caraballo A."/>
            <person name="Polter S."/>
            <person name="Savka M.A."/>
            <person name="Hudson A.O."/>
        </authorList>
    </citation>
    <scope>NUCLEOTIDE SEQUENCE [LARGE SCALE GENOMIC DNA]</scope>
    <source>
        <strain evidence="1 2">RIT379</strain>
    </source>
</reference>
<dbReference type="Pfam" id="PF04883">
    <property type="entry name" value="HK97-gp10_like"/>
    <property type="match status" value="1"/>
</dbReference>
<evidence type="ECO:0000313" key="1">
    <source>
        <dbReference type="EMBL" id="KLV26214.1"/>
    </source>
</evidence>
<proteinExistence type="predicted"/>
<dbReference type="EMBL" id="LDPH01000010">
    <property type="protein sequence ID" value="KLV26214.1"/>
    <property type="molecule type" value="Genomic_DNA"/>
</dbReference>
<comment type="caution">
    <text evidence="1">The sequence shown here is derived from an EMBL/GenBank/DDBJ whole genome shotgun (WGS) entry which is preliminary data.</text>
</comment>
<sequence length="120" mass="13945">MAANNNGFAQALEDINTIVRTNQTVCKANLEKAAEYFVRKLEGKIPKTTKNKKHLRDSLKVVVKEDYVSVQFESDLFYWYMVEHGHKKANGKGRVKGQHFIRNTTDQEQEKLLDLMMDRL</sequence>
<keyword evidence="2" id="KW-1185">Reference proteome</keyword>
<dbReference type="RefSeq" id="WP_047942519.1">
    <property type="nucleotide sequence ID" value="NZ_LDPH01000010.1"/>
</dbReference>
<organism evidence="1 2">
    <name type="scientific">Niallia circulans</name>
    <name type="common">Bacillus circulans</name>
    <dbReference type="NCBI Taxonomy" id="1397"/>
    <lineage>
        <taxon>Bacteria</taxon>
        <taxon>Bacillati</taxon>
        <taxon>Bacillota</taxon>
        <taxon>Bacilli</taxon>
        <taxon>Bacillales</taxon>
        <taxon>Bacillaceae</taxon>
        <taxon>Niallia</taxon>
    </lineage>
</organism>
<accession>A0A0J1IJR9</accession>
<dbReference type="OrthoDB" id="2185640at2"/>
<name>A0A0J1IJR9_NIACI</name>
<gene>
    <name evidence="1" type="ORF">ABW02_12730</name>
</gene>
<dbReference type="InterPro" id="IPR010064">
    <property type="entry name" value="HK97-gp10_tail"/>
</dbReference>